<evidence type="ECO:0000313" key="3">
    <source>
        <dbReference type="Proteomes" id="UP000824162"/>
    </source>
</evidence>
<name>A0A9D1PPQ6_9FIRM</name>
<evidence type="ECO:0000313" key="2">
    <source>
        <dbReference type="EMBL" id="HIV85704.1"/>
    </source>
</evidence>
<dbReference type="SMART" id="SM00347">
    <property type="entry name" value="HTH_MARR"/>
    <property type="match status" value="1"/>
</dbReference>
<accession>A0A9D1PPQ6</accession>
<proteinExistence type="predicted"/>
<dbReference type="PANTHER" id="PTHR33164:SF43">
    <property type="entry name" value="HTH-TYPE TRANSCRIPTIONAL REPRESSOR YETL"/>
    <property type="match status" value="1"/>
</dbReference>
<reference evidence="2" key="1">
    <citation type="journal article" date="2021" name="PeerJ">
        <title>Extensive microbial diversity within the chicken gut microbiome revealed by metagenomics and culture.</title>
        <authorList>
            <person name="Gilroy R."/>
            <person name="Ravi A."/>
            <person name="Getino M."/>
            <person name="Pursley I."/>
            <person name="Horton D.L."/>
            <person name="Alikhan N.F."/>
            <person name="Baker D."/>
            <person name="Gharbi K."/>
            <person name="Hall N."/>
            <person name="Watson M."/>
            <person name="Adriaenssens E.M."/>
            <person name="Foster-Nyarko E."/>
            <person name="Jarju S."/>
            <person name="Secka A."/>
            <person name="Antonio M."/>
            <person name="Oren A."/>
            <person name="Chaudhuri R.R."/>
            <person name="La Ragione R."/>
            <person name="Hildebrand F."/>
            <person name="Pallen M.J."/>
        </authorList>
    </citation>
    <scope>NUCLEOTIDE SEQUENCE</scope>
    <source>
        <strain evidence="2">5790</strain>
    </source>
</reference>
<dbReference type="SUPFAM" id="SSF46785">
    <property type="entry name" value="Winged helix' DNA-binding domain"/>
    <property type="match status" value="1"/>
</dbReference>
<dbReference type="InterPro" id="IPR000835">
    <property type="entry name" value="HTH_MarR-typ"/>
</dbReference>
<dbReference type="PROSITE" id="PS50995">
    <property type="entry name" value="HTH_MARR_2"/>
    <property type="match status" value="1"/>
</dbReference>
<sequence>MDYLSLAEEYLKHELTLRRREYGRGLNRLAQGEMLVLAYISLCGGEACPGEISSKTGLSSARTAAMLGGMEHKGWVCRERSPSDGRRIEVTITEPGRRICERLREELTEKTVQMLFSLGEDDALSYVRITKKLAENRINNNAQNERG</sequence>
<dbReference type="GO" id="GO:0006950">
    <property type="term" value="P:response to stress"/>
    <property type="evidence" value="ECO:0007669"/>
    <property type="project" value="TreeGrafter"/>
</dbReference>
<dbReference type="InterPro" id="IPR036390">
    <property type="entry name" value="WH_DNA-bd_sf"/>
</dbReference>
<dbReference type="InterPro" id="IPR039422">
    <property type="entry name" value="MarR/SlyA-like"/>
</dbReference>
<dbReference type="PANTHER" id="PTHR33164">
    <property type="entry name" value="TRANSCRIPTIONAL REGULATOR, MARR FAMILY"/>
    <property type="match status" value="1"/>
</dbReference>
<dbReference type="Gene3D" id="1.10.10.10">
    <property type="entry name" value="Winged helix-like DNA-binding domain superfamily/Winged helix DNA-binding domain"/>
    <property type="match status" value="1"/>
</dbReference>
<gene>
    <name evidence="2" type="ORF">H9900_02705</name>
</gene>
<dbReference type="AlphaFoldDB" id="A0A9D1PPQ6"/>
<dbReference type="GO" id="GO:0003700">
    <property type="term" value="F:DNA-binding transcription factor activity"/>
    <property type="evidence" value="ECO:0007669"/>
    <property type="project" value="InterPro"/>
</dbReference>
<dbReference type="Pfam" id="PF12802">
    <property type="entry name" value="MarR_2"/>
    <property type="match status" value="1"/>
</dbReference>
<organism evidence="2 3">
    <name type="scientific">Candidatus Monoglobus merdigallinarum</name>
    <dbReference type="NCBI Taxonomy" id="2838698"/>
    <lineage>
        <taxon>Bacteria</taxon>
        <taxon>Bacillati</taxon>
        <taxon>Bacillota</taxon>
        <taxon>Clostridia</taxon>
        <taxon>Monoglobales</taxon>
        <taxon>Monoglobaceae</taxon>
        <taxon>Monoglobus</taxon>
    </lineage>
</organism>
<reference evidence="2" key="2">
    <citation type="submission" date="2021-04" db="EMBL/GenBank/DDBJ databases">
        <authorList>
            <person name="Gilroy R."/>
        </authorList>
    </citation>
    <scope>NUCLEOTIDE SEQUENCE</scope>
    <source>
        <strain evidence="2">5790</strain>
    </source>
</reference>
<dbReference type="InterPro" id="IPR036388">
    <property type="entry name" value="WH-like_DNA-bd_sf"/>
</dbReference>
<feature type="domain" description="HTH marR-type" evidence="1">
    <location>
        <begin position="1"/>
        <end position="135"/>
    </location>
</feature>
<protein>
    <submittedName>
        <fullName evidence="2">MarR family transcriptional regulator</fullName>
    </submittedName>
</protein>
<comment type="caution">
    <text evidence="2">The sequence shown here is derived from an EMBL/GenBank/DDBJ whole genome shotgun (WGS) entry which is preliminary data.</text>
</comment>
<dbReference type="Proteomes" id="UP000824162">
    <property type="component" value="Unassembled WGS sequence"/>
</dbReference>
<dbReference type="EMBL" id="DXIJ01000054">
    <property type="protein sequence ID" value="HIV85704.1"/>
    <property type="molecule type" value="Genomic_DNA"/>
</dbReference>
<evidence type="ECO:0000259" key="1">
    <source>
        <dbReference type="PROSITE" id="PS50995"/>
    </source>
</evidence>